<dbReference type="Pfam" id="PF00010">
    <property type="entry name" value="HLH"/>
    <property type="match status" value="1"/>
</dbReference>
<dbReference type="GO" id="GO:0046983">
    <property type="term" value="F:protein dimerization activity"/>
    <property type="evidence" value="ECO:0007669"/>
    <property type="project" value="InterPro"/>
</dbReference>
<organism evidence="6 7">
    <name type="scientific">Musa balbisiana</name>
    <name type="common">Banana</name>
    <dbReference type="NCBI Taxonomy" id="52838"/>
    <lineage>
        <taxon>Eukaryota</taxon>
        <taxon>Viridiplantae</taxon>
        <taxon>Streptophyta</taxon>
        <taxon>Embryophyta</taxon>
        <taxon>Tracheophyta</taxon>
        <taxon>Spermatophyta</taxon>
        <taxon>Magnoliopsida</taxon>
        <taxon>Liliopsida</taxon>
        <taxon>Zingiberales</taxon>
        <taxon>Musaceae</taxon>
        <taxon>Musa</taxon>
    </lineage>
</organism>
<dbReference type="GO" id="GO:0000981">
    <property type="term" value="F:DNA-binding transcription factor activity, RNA polymerase II-specific"/>
    <property type="evidence" value="ECO:0007669"/>
    <property type="project" value="TreeGrafter"/>
</dbReference>
<keyword evidence="7" id="KW-1185">Reference proteome</keyword>
<evidence type="ECO:0000256" key="4">
    <source>
        <dbReference type="SAM" id="Coils"/>
    </source>
</evidence>
<dbReference type="InterPro" id="IPR011598">
    <property type="entry name" value="bHLH_dom"/>
</dbReference>
<dbReference type="InterPro" id="IPR036638">
    <property type="entry name" value="HLH_DNA-bd_sf"/>
</dbReference>
<dbReference type="PROSITE" id="PS50888">
    <property type="entry name" value="BHLH"/>
    <property type="match status" value="1"/>
</dbReference>
<dbReference type="AlphaFoldDB" id="A0A4S8JUR4"/>
<dbReference type="EMBL" id="PYDT01000003">
    <property type="protein sequence ID" value="THU65933.1"/>
    <property type="molecule type" value="Genomic_DNA"/>
</dbReference>
<dbReference type="PANTHER" id="PTHR13935">
    <property type="entry name" value="ACHAETE-SCUTE TRANSCRIPTION FACTOR-RELATED"/>
    <property type="match status" value="1"/>
</dbReference>
<evidence type="ECO:0000256" key="2">
    <source>
        <dbReference type="ARBA" id="ARBA00023015"/>
    </source>
</evidence>
<dbReference type="PANTHER" id="PTHR13935:SF46">
    <property type="entry name" value="TRANSCRIPTION FACTOR BHLH167-RELATED"/>
    <property type="match status" value="1"/>
</dbReference>
<evidence type="ECO:0000313" key="6">
    <source>
        <dbReference type="EMBL" id="THU65933.1"/>
    </source>
</evidence>
<keyword evidence="2" id="KW-0805">Transcription regulation</keyword>
<dbReference type="InterPro" id="IPR015660">
    <property type="entry name" value="MASH1/Ascl1a-like"/>
</dbReference>
<proteinExistence type="inferred from homology"/>
<protein>
    <recommendedName>
        <fullName evidence="5">BHLH domain-containing protein</fullName>
    </recommendedName>
</protein>
<evidence type="ECO:0000313" key="7">
    <source>
        <dbReference type="Proteomes" id="UP000317650"/>
    </source>
</evidence>
<gene>
    <name evidence="6" type="ORF">C4D60_Mb05t08860</name>
</gene>
<accession>A0A4S8JUR4</accession>
<dbReference type="Proteomes" id="UP000317650">
    <property type="component" value="Chromosome 5"/>
</dbReference>
<dbReference type="GO" id="GO:0000977">
    <property type="term" value="F:RNA polymerase II transcription regulatory region sequence-specific DNA binding"/>
    <property type="evidence" value="ECO:0007669"/>
    <property type="project" value="TreeGrafter"/>
</dbReference>
<sequence>MASSGGTEKLERKTVEKNRRIHMKNLCSKLCSLIPVSKNTVTQKDLLDQAFGYIKELKERVDRLRELKEMTSRVMIAFRPSQVEVRNLDPNLEVILVCESRTRFMFHEVINVLEEEGVEVINASFSTVGDRIFHSIHCQAISTRIGLDPSRIDQRLKELVR</sequence>
<dbReference type="GO" id="GO:0090575">
    <property type="term" value="C:RNA polymerase II transcription regulator complex"/>
    <property type="evidence" value="ECO:0007669"/>
    <property type="project" value="TreeGrafter"/>
</dbReference>
<evidence type="ECO:0000259" key="5">
    <source>
        <dbReference type="PROSITE" id="PS50888"/>
    </source>
</evidence>
<keyword evidence="3" id="KW-0804">Transcription</keyword>
<reference evidence="6 7" key="1">
    <citation type="journal article" date="2019" name="Nat. Plants">
        <title>Genome sequencing of Musa balbisiana reveals subgenome evolution and function divergence in polyploid bananas.</title>
        <authorList>
            <person name="Yao X."/>
        </authorList>
    </citation>
    <scope>NUCLEOTIDE SEQUENCE [LARGE SCALE GENOMIC DNA]</scope>
    <source>
        <strain evidence="7">cv. DH-PKW</strain>
        <tissue evidence="6">Leaves</tissue>
    </source>
</reference>
<comment type="caution">
    <text evidence="6">The sequence shown here is derived from an EMBL/GenBank/DDBJ whole genome shotgun (WGS) entry which is preliminary data.</text>
</comment>
<keyword evidence="4" id="KW-0175">Coiled coil</keyword>
<name>A0A4S8JUR4_MUSBA</name>
<dbReference type="SUPFAM" id="SSF47459">
    <property type="entry name" value="HLH, helix-loop-helix DNA-binding domain"/>
    <property type="match status" value="1"/>
</dbReference>
<evidence type="ECO:0000256" key="3">
    <source>
        <dbReference type="ARBA" id="ARBA00023163"/>
    </source>
</evidence>
<feature type="coiled-coil region" evidence="4">
    <location>
        <begin position="47"/>
        <end position="74"/>
    </location>
</feature>
<feature type="domain" description="BHLH" evidence="5">
    <location>
        <begin position="7"/>
        <end position="57"/>
    </location>
</feature>
<dbReference type="Gene3D" id="4.10.280.10">
    <property type="entry name" value="Helix-loop-helix DNA-binding domain"/>
    <property type="match status" value="1"/>
</dbReference>
<dbReference type="STRING" id="52838.A0A4S8JUR4"/>
<evidence type="ECO:0000256" key="1">
    <source>
        <dbReference type="ARBA" id="ARBA00005510"/>
    </source>
</evidence>
<comment type="similarity">
    <text evidence="1">Belongs to the bHLH protein family.</text>
</comment>